<accession>A0A8C4SXY9</accession>
<name>A0A8C4SXY9_ERPCA</name>
<dbReference type="GeneTree" id="ENSGT00940000160301"/>
<dbReference type="PANTHER" id="PTHR46107">
    <property type="entry name" value="DUMPY: SHORTER THAN WILD-TYPE"/>
    <property type="match status" value="1"/>
</dbReference>
<keyword evidence="11" id="KW-1185">Reference proteome</keyword>
<evidence type="ECO:0000313" key="11">
    <source>
        <dbReference type="Proteomes" id="UP000694620"/>
    </source>
</evidence>
<evidence type="ECO:0000313" key="10">
    <source>
        <dbReference type="Ensembl" id="ENSECRP00000021309.1"/>
    </source>
</evidence>
<keyword evidence="8" id="KW-0676">Redox-active center</keyword>
<protein>
    <submittedName>
        <fullName evidence="10">Uncharacterized protein</fullName>
    </submittedName>
</protein>
<keyword evidence="4" id="KW-0256">Endoplasmic reticulum</keyword>
<dbReference type="Proteomes" id="UP000694620">
    <property type="component" value="Unassembled WGS sequence"/>
</dbReference>
<keyword evidence="7" id="KW-1015">Disulfide bond</keyword>
<sequence length="194" mass="22172">RSGESVYLCVLESNLPPLIRIWCHFSVVGQSSLSDLVAKDGSFRRYLASRSVEDLQSYISERKWEAVDPLPKWKSPSSVPMTAMAGLFRLSVWIRHVHMYLTEKLHIPVWGSYAIFAFATLLTGLFFGLILVLIADCLCPSKPQISNLCVIRLYFTLRRPGSRKRSSVILIYIDLFTFKCCVHFQSFQQMAPMT</sequence>
<dbReference type="PANTHER" id="PTHR46107:SF1">
    <property type="entry name" value="THIOREDOXIN-RELATED TRANSMEMBRANE PROTEIN 4"/>
    <property type="match status" value="1"/>
</dbReference>
<reference evidence="10" key="1">
    <citation type="submission" date="2025-08" db="UniProtKB">
        <authorList>
            <consortium name="Ensembl"/>
        </authorList>
    </citation>
    <scope>IDENTIFICATION</scope>
</reference>
<evidence type="ECO:0000256" key="7">
    <source>
        <dbReference type="ARBA" id="ARBA00023157"/>
    </source>
</evidence>
<keyword evidence="5" id="KW-0249">Electron transport</keyword>
<keyword evidence="2" id="KW-0813">Transport</keyword>
<keyword evidence="6 9" id="KW-1133">Transmembrane helix</keyword>
<dbReference type="InterPro" id="IPR052454">
    <property type="entry name" value="TMX_domain-containing"/>
</dbReference>
<dbReference type="GO" id="GO:0005789">
    <property type="term" value="C:endoplasmic reticulum membrane"/>
    <property type="evidence" value="ECO:0007669"/>
    <property type="project" value="UniProtKB-SubCell"/>
</dbReference>
<dbReference type="AlphaFoldDB" id="A0A8C4SXY9"/>
<evidence type="ECO:0000256" key="6">
    <source>
        <dbReference type="ARBA" id="ARBA00022989"/>
    </source>
</evidence>
<evidence type="ECO:0000256" key="5">
    <source>
        <dbReference type="ARBA" id="ARBA00022982"/>
    </source>
</evidence>
<keyword evidence="9" id="KW-0472">Membrane</keyword>
<evidence type="ECO:0000256" key="8">
    <source>
        <dbReference type="ARBA" id="ARBA00023284"/>
    </source>
</evidence>
<proteinExistence type="predicted"/>
<dbReference type="GO" id="GO:0015036">
    <property type="term" value="F:disulfide oxidoreductase activity"/>
    <property type="evidence" value="ECO:0007669"/>
    <property type="project" value="TreeGrafter"/>
</dbReference>
<keyword evidence="3" id="KW-0732">Signal</keyword>
<evidence type="ECO:0000256" key="3">
    <source>
        <dbReference type="ARBA" id="ARBA00022729"/>
    </source>
</evidence>
<organism evidence="10 11">
    <name type="scientific">Erpetoichthys calabaricus</name>
    <name type="common">Rope fish</name>
    <name type="synonym">Calamoichthys calabaricus</name>
    <dbReference type="NCBI Taxonomy" id="27687"/>
    <lineage>
        <taxon>Eukaryota</taxon>
        <taxon>Metazoa</taxon>
        <taxon>Chordata</taxon>
        <taxon>Craniata</taxon>
        <taxon>Vertebrata</taxon>
        <taxon>Euteleostomi</taxon>
        <taxon>Actinopterygii</taxon>
        <taxon>Polypteriformes</taxon>
        <taxon>Polypteridae</taxon>
        <taxon>Erpetoichthys</taxon>
    </lineage>
</organism>
<keyword evidence="9" id="KW-0812">Transmembrane</keyword>
<comment type="subcellular location">
    <subcellularLocation>
        <location evidence="1">Endoplasmic reticulum membrane</location>
        <topology evidence="1">Single-pass membrane protein</topology>
    </subcellularLocation>
</comment>
<evidence type="ECO:0000256" key="1">
    <source>
        <dbReference type="ARBA" id="ARBA00004389"/>
    </source>
</evidence>
<evidence type="ECO:0000256" key="9">
    <source>
        <dbReference type="SAM" id="Phobius"/>
    </source>
</evidence>
<reference evidence="10" key="2">
    <citation type="submission" date="2025-09" db="UniProtKB">
        <authorList>
            <consortium name="Ensembl"/>
        </authorList>
    </citation>
    <scope>IDENTIFICATION</scope>
</reference>
<evidence type="ECO:0000256" key="2">
    <source>
        <dbReference type="ARBA" id="ARBA00022448"/>
    </source>
</evidence>
<dbReference type="Ensembl" id="ENSECRT00000021773.1">
    <property type="protein sequence ID" value="ENSECRP00000021309.1"/>
    <property type="gene ID" value="ENSECRG00000014347.1"/>
</dbReference>
<feature type="transmembrane region" description="Helical" evidence="9">
    <location>
        <begin position="168"/>
        <end position="187"/>
    </location>
</feature>
<feature type="transmembrane region" description="Helical" evidence="9">
    <location>
        <begin position="113"/>
        <end position="135"/>
    </location>
</feature>
<evidence type="ECO:0000256" key="4">
    <source>
        <dbReference type="ARBA" id="ARBA00022824"/>
    </source>
</evidence>